<protein>
    <recommendedName>
        <fullName evidence="6">Exodeoxyribonuclease 7 small subunit</fullName>
        <ecNumber evidence="6">3.1.11.6</ecNumber>
    </recommendedName>
    <alternativeName>
        <fullName evidence="6">Exodeoxyribonuclease VII small subunit</fullName>
        <shortName evidence="6">Exonuclease VII small subunit</shortName>
    </alternativeName>
</protein>
<dbReference type="GO" id="GO:0005829">
    <property type="term" value="C:cytosol"/>
    <property type="evidence" value="ECO:0007669"/>
    <property type="project" value="TreeGrafter"/>
</dbReference>
<organism evidence="7 8">
    <name type="scientific">Erythrobacter sanguineus</name>
    <dbReference type="NCBI Taxonomy" id="198312"/>
    <lineage>
        <taxon>Bacteria</taxon>
        <taxon>Pseudomonadati</taxon>
        <taxon>Pseudomonadota</taxon>
        <taxon>Alphaproteobacteria</taxon>
        <taxon>Sphingomonadales</taxon>
        <taxon>Erythrobacteraceae</taxon>
        <taxon>Erythrobacter/Porphyrobacter group</taxon>
        <taxon>Erythrobacter</taxon>
    </lineage>
</organism>
<keyword evidence="4 6" id="KW-0378">Hydrolase</keyword>
<dbReference type="AlphaFoldDB" id="A0A1M7RSV7"/>
<gene>
    <name evidence="6" type="primary">xseB</name>
    <name evidence="7" type="ORF">SAMN02745193_00306</name>
</gene>
<dbReference type="GO" id="GO:0006308">
    <property type="term" value="P:DNA catabolic process"/>
    <property type="evidence" value="ECO:0007669"/>
    <property type="project" value="UniProtKB-UniRule"/>
</dbReference>
<keyword evidence="3 6" id="KW-0540">Nuclease</keyword>
<evidence type="ECO:0000256" key="6">
    <source>
        <dbReference type="HAMAP-Rule" id="MF_00337"/>
    </source>
</evidence>
<comment type="subcellular location">
    <subcellularLocation>
        <location evidence="6">Cytoplasm</location>
    </subcellularLocation>
</comment>
<dbReference type="InterPro" id="IPR037004">
    <property type="entry name" value="Exonuc_VII_ssu_sf"/>
</dbReference>
<dbReference type="Proteomes" id="UP000184391">
    <property type="component" value="Unassembled WGS sequence"/>
</dbReference>
<comment type="catalytic activity">
    <reaction evidence="6">
        <text>Exonucleolytic cleavage in either 5'- to 3'- or 3'- to 5'-direction to yield nucleoside 5'-phosphates.</text>
        <dbReference type="EC" id="3.1.11.6"/>
    </reaction>
</comment>
<evidence type="ECO:0000256" key="4">
    <source>
        <dbReference type="ARBA" id="ARBA00022801"/>
    </source>
</evidence>
<dbReference type="PANTHER" id="PTHR34137:SF1">
    <property type="entry name" value="EXODEOXYRIBONUCLEASE 7 SMALL SUBUNIT"/>
    <property type="match status" value="1"/>
</dbReference>
<dbReference type="STRING" id="198312.SAMN02745193_00306"/>
<dbReference type="Pfam" id="PF02609">
    <property type="entry name" value="Exonuc_VII_S"/>
    <property type="match status" value="1"/>
</dbReference>
<comment type="function">
    <text evidence="6">Bidirectionally degrades single-stranded DNA into large acid-insoluble oligonucleotides, which are then degraded further into small acid-soluble oligonucleotides.</text>
</comment>
<dbReference type="GO" id="GO:0008855">
    <property type="term" value="F:exodeoxyribonuclease VII activity"/>
    <property type="evidence" value="ECO:0007669"/>
    <property type="project" value="UniProtKB-UniRule"/>
</dbReference>
<reference evidence="8" key="1">
    <citation type="submission" date="2016-12" db="EMBL/GenBank/DDBJ databases">
        <authorList>
            <person name="Varghese N."/>
            <person name="Submissions S."/>
        </authorList>
    </citation>
    <scope>NUCLEOTIDE SEQUENCE [LARGE SCALE GENOMIC DNA]</scope>
    <source>
        <strain evidence="8">DSM 11032</strain>
    </source>
</reference>
<dbReference type="NCBIfam" id="TIGR01280">
    <property type="entry name" value="xseB"/>
    <property type="match status" value="1"/>
</dbReference>
<proteinExistence type="inferred from homology"/>
<dbReference type="HAMAP" id="MF_00337">
    <property type="entry name" value="Exonuc_7_S"/>
    <property type="match status" value="1"/>
</dbReference>
<dbReference type="EC" id="3.1.11.6" evidence="6"/>
<dbReference type="NCBIfam" id="NF002139">
    <property type="entry name" value="PRK00977.1-3"/>
    <property type="match status" value="1"/>
</dbReference>
<evidence type="ECO:0000313" key="8">
    <source>
        <dbReference type="Proteomes" id="UP000184391"/>
    </source>
</evidence>
<evidence type="ECO:0000256" key="5">
    <source>
        <dbReference type="ARBA" id="ARBA00022839"/>
    </source>
</evidence>
<dbReference type="InterPro" id="IPR003761">
    <property type="entry name" value="Exonuc_VII_S"/>
</dbReference>
<evidence type="ECO:0000256" key="1">
    <source>
        <dbReference type="ARBA" id="ARBA00009998"/>
    </source>
</evidence>
<dbReference type="PANTHER" id="PTHR34137">
    <property type="entry name" value="EXODEOXYRIBONUCLEASE 7 SMALL SUBUNIT"/>
    <property type="match status" value="1"/>
</dbReference>
<dbReference type="EMBL" id="FRDF01000002">
    <property type="protein sequence ID" value="SHN49274.1"/>
    <property type="molecule type" value="Genomic_DNA"/>
</dbReference>
<dbReference type="RefSeq" id="WP_346218144.1">
    <property type="nucleotide sequence ID" value="NZ_MUYH01000009.1"/>
</dbReference>
<dbReference type="Gene3D" id="1.10.287.1040">
    <property type="entry name" value="Exonuclease VII, small subunit"/>
    <property type="match status" value="1"/>
</dbReference>
<keyword evidence="2 6" id="KW-0963">Cytoplasm</keyword>
<evidence type="ECO:0000256" key="2">
    <source>
        <dbReference type="ARBA" id="ARBA00022490"/>
    </source>
</evidence>
<dbReference type="GO" id="GO:0009318">
    <property type="term" value="C:exodeoxyribonuclease VII complex"/>
    <property type="evidence" value="ECO:0007669"/>
    <property type="project" value="UniProtKB-UniRule"/>
</dbReference>
<evidence type="ECO:0000313" key="7">
    <source>
        <dbReference type="EMBL" id="SHN49274.1"/>
    </source>
</evidence>
<keyword evidence="5 6" id="KW-0269">Exonuclease</keyword>
<keyword evidence="8" id="KW-1185">Reference proteome</keyword>
<sequence length="93" mass="9868">MLAPMDEGNNAAGSAQDISQMSFEQALAALETIVQQLERGDVPLDHSISLYERGEALRAACQQRLDAAQARIEKIVTGADGRVGGTRPLDSDG</sequence>
<dbReference type="SUPFAM" id="SSF116842">
    <property type="entry name" value="XseB-like"/>
    <property type="match status" value="1"/>
</dbReference>
<name>A0A1M7RSV7_9SPHN</name>
<evidence type="ECO:0000256" key="3">
    <source>
        <dbReference type="ARBA" id="ARBA00022722"/>
    </source>
</evidence>
<comment type="similarity">
    <text evidence="1 6">Belongs to the XseB family.</text>
</comment>
<comment type="subunit">
    <text evidence="6">Heterooligomer composed of large and small subunits.</text>
</comment>
<accession>A0A1M7RSV7</accession>